<sequence length="165" mass="19217">MNHSHLFQIRKTKHIFTMQMIHNLFGHLNIKDIKRTIDAKVIGSLRSDMIDWTGLDHVSPACRVRQEDINIFLNLVYNIKKNMVHLNIFILTCMVQLITSLLPLLNILLPSLMKTLVLDGVFHFAIKLKNLLFVFLRIWLNLLIISSARKFSVFTWTVVLNLPTL</sequence>
<name>I2GZB0_HENB6</name>
<evidence type="ECO:0000313" key="3">
    <source>
        <dbReference type="Proteomes" id="UP000002866"/>
    </source>
</evidence>
<proteinExistence type="predicted"/>
<dbReference type="EMBL" id="HE806317">
    <property type="protein sequence ID" value="CCH59462.1"/>
    <property type="molecule type" value="Genomic_DNA"/>
</dbReference>
<dbReference type="Proteomes" id="UP000002866">
    <property type="component" value="Chromosome 2"/>
</dbReference>
<dbReference type="AlphaFoldDB" id="I2GZB0"/>
<keyword evidence="3" id="KW-1185">Reference proteome</keyword>
<dbReference type="RefSeq" id="XP_004178981.1">
    <property type="nucleotide sequence ID" value="XM_004178933.1"/>
</dbReference>
<keyword evidence="1" id="KW-1133">Transmembrane helix</keyword>
<protein>
    <submittedName>
        <fullName evidence="2">Uncharacterized protein</fullName>
    </submittedName>
</protein>
<dbReference type="GeneID" id="14494407"/>
<keyword evidence="1" id="KW-0472">Membrane</keyword>
<dbReference type="KEGG" id="tbl:TBLA_0B06380"/>
<feature type="transmembrane region" description="Helical" evidence="1">
    <location>
        <begin position="121"/>
        <end position="140"/>
    </location>
</feature>
<organism evidence="2 3">
    <name type="scientific">Henningerozyma blattae (strain ATCC 34711 / CBS 6284 / DSM 70876 / NBRC 10599 / NRRL Y-10934 / UCD 77-7)</name>
    <name type="common">Yeast</name>
    <name type="synonym">Tetrapisispora blattae</name>
    <dbReference type="NCBI Taxonomy" id="1071380"/>
    <lineage>
        <taxon>Eukaryota</taxon>
        <taxon>Fungi</taxon>
        <taxon>Dikarya</taxon>
        <taxon>Ascomycota</taxon>
        <taxon>Saccharomycotina</taxon>
        <taxon>Saccharomycetes</taxon>
        <taxon>Saccharomycetales</taxon>
        <taxon>Saccharomycetaceae</taxon>
        <taxon>Henningerozyma</taxon>
    </lineage>
</organism>
<evidence type="ECO:0000313" key="2">
    <source>
        <dbReference type="EMBL" id="CCH59462.1"/>
    </source>
</evidence>
<evidence type="ECO:0000256" key="1">
    <source>
        <dbReference type="SAM" id="Phobius"/>
    </source>
</evidence>
<gene>
    <name evidence="2" type="primary">TBLA0B06380</name>
    <name evidence="2" type="ORF">TBLA_0B06380</name>
</gene>
<dbReference type="HOGENOM" id="CLU_1611914_0_0_1"/>
<dbReference type="InParanoid" id="I2GZB0"/>
<reference evidence="2 3" key="1">
    <citation type="journal article" date="2011" name="Proc. Natl. Acad. Sci. U.S.A.">
        <title>Evolutionary erosion of yeast sex chromosomes by mating-type switching accidents.</title>
        <authorList>
            <person name="Gordon J.L."/>
            <person name="Armisen D."/>
            <person name="Proux-Wera E."/>
            <person name="Oheigeartaigh S.S."/>
            <person name="Byrne K.P."/>
            <person name="Wolfe K.H."/>
        </authorList>
    </citation>
    <scope>NUCLEOTIDE SEQUENCE [LARGE SCALE GENOMIC DNA]</scope>
    <source>
        <strain evidence="3">ATCC 34711 / CBS 6284 / DSM 70876 / NBRC 10599 / NRRL Y-10934 / UCD 77-7</strain>
    </source>
</reference>
<accession>I2GZB0</accession>
<keyword evidence="1" id="KW-0812">Transmembrane</keyword>
<feature type="transmembrane region" description="Helical" evidence="1">
    <location>
        <begin position="88"/>
        <end position="109"/>
    </location>
</feature>